<evidence type="ECO:0000313" key="2">
    <source>
        <dbReference type="EMBL" id="KXK63380.1"/>
    </source>
</evidence>
<protein>
    <submittedName>
        <fullName evidence="2">Uncharacterized protein</fullName>
    </submittedName>
</protein>
<keyword evidence="3" id="KW-1185">Reference proteome</keyword>
<accession>A0A136PY23</accession>
<evidence type="ECO:0000256" key="1">
    <source>
        <dbReference type="SAM" id="MobiDB-lite"/>
    </source>
</evidence>
<dbReference type="AlphaFoldDB" id="A0A136PY23"/>
<proteinExistence type="predicted"/>
<name>A0A136PY23_9ACTN</name>
<reference evidence="2 3" key="1">
    <citation type="submission" date="2016-01" db="EMBL/GenBank/DDBJ databases">
        <title>Whole genome sequence and analysis of Micromonospora rosaria DSM 803, which can produce antibacterial substance rosamicin.</title>
        <authorList>
            <person name="Yang H."/>
            <person name="He X."/>
            <person name="Zhu D."/>
        </authorList>
    </citation>
    <scope>NUCLEOTIDE SEQUENCE [LARGE SCALE GENOMIC DNA]</scope>
    <source>
        <strain evidence="2 3">DSM 803</strain>
    </source>
</reference>
<organism evidence="2 3">
    <name type="scientific">Micromonospora rosaria</name>
    <dbReference type="NCBI Taxonomy" id="47874"/>
    <lineage>
        <taxon>Bacteria</taxon>
        <taxon>Bacillati</taxon>
        <taxon>Actinomycetota</taxon>
        <taxon>Actinomycetes</taxon>
        <taxon>Micromonosporales</taxon>
        <taxon>Micromonosporaceae</taxon>
        <taxon>Micromonospora</taxon>
    </lineage>
</organism>
<evidence type="ECO:0000313" key="3">
    <source>
        <dbReference type="Proteomes" id="UP000070620"/>
    </source>
</evidence>
<dbReference type="Proteomes" id="UP000070620">
    <property type="component" value="Unassembled WGS sequence"/>
</dbReference>
<gene>
    <name evidence="2" type="ORF">AWW66_03440</name>
</gene>
<sequence>MTAAVELTAPTDTGRCGERAGYVRHRRAGEHPCEPCRRASSTSTADYRSRIRRRGVSAIDRRIAEQALPLTSGRLATTQIPHRFRPLTSSTCAECWGFRDDPRHPLTDGPVVGR</sequence>
<comment type="caution">
    <text evidence="2">The sequence shown here is derived from an EMBL/GenBank/DDBJ whole genome shotgun (WGS) entry which is preliminary data.</text>
</comment>
<feature type="region of interest" description="Disordered" evidence="1">
    <location>
        <begin position="28"/>
        <end position="47"/>
    </location>
</feature>
<dbReference type="EMBL" id="LRQV01000006">
    <property type="protein sequence ID" value="KXK63380.1"/>
    <property type="molecule type" value="Genomic_DNA"/>
</dbReference>